<evidence type="ECO:0000313" key="2">
    <source>
        <dbReference type="Proteomes" id="UP000018948"/>
    </source>
</evidence>
<dbReference type="Gene3D" id="2.40.70.10">
    <property type="entry name" value="Acid Proteases"/>
    <property type="match status" value="1"/>
</dbReference>
<name>W2ZX54_PHYNI</name>
<comment type="caution">
    <text evidence="1">The sequence shown here is derived from an EMBL/GenBank/DDBJ whole genome shotgun (WGS) entry which is preliminary data.</text>
</comment>
<dbReference type="Proteomes" id="UP000018948">
    <property type="component" value="Unassembled WGS sequence"/>
</dbReference>
<gene>
    <name evidence="1" type="ORF">F442_03335</name>
</gene>
<proteinExistence type="predicted"/>
<dbReference type="InterPro" id="IPR021109">
    <property type="entry name" value="Peptidase_aspartic_dom_sf"/>
</dbReference>
<accession>W2ZX54</accession>
<protein>
    <submittedName>
        <fullName evidence="1">Uncharacterized protein</fullName>
    </submittedName>
</protein>
<dbReference type="AlphaFoldDB" id="W2ZX54"/>
<sequence>MTKDPAVKLEKLKEKVVVRTAGGHIIQAHDSVDVKLRINTAAGPVCLTKPVRCLVIDEDEEELILGKDILTTLGIDVDRQLEQLVESDITGDEDPVNCDDDLEFGVECDGEVKVAVDELVDKAIDNGFPRERRDELLKIALMFDIWRLKLGGDPPAKVPPLLIKL</sequence>
<organism evidence="1 2">
    <name type="scientific">Phytophthora nicotianae P10297</name>
    <dbReference type="NCBI Taxonomy" id="1317064"/>
    <lineage>
        <taxon>Eukaryota</taxon>
        <taxon>Sar</taxon>
        <taxon>Stramenopiles</taxon>
        <taxon>Oomycota</taxon>
        <taxon>Peronosporomycetes</taxon>
        <taxon>Peronosporales</taxon>
        <taxon>Peronosporaceae</taxon>
        <taxon>Phytophthora</taxon>
    </lineage>
</organism>
<dbReference type="EMBL" id="ANIY01000777">
    <property type="protein sequence ID" value="ETP51551.1"/>
    <property type="molecule type" value="Genomic_DNA"/>
</dbReference>
<reference evidence="1 2" key="1">
    <citation type="submission" date="2013-11" db="EMBL/GenBank/DDBJ databases">
        <title>The Genome Sequence of Phytophthora parasitica P10297.</title>
        <authorList>
            <consortium name="The Broad Institute Genomics Platform"/>
            <person name="Russ C."/>
            <person name="Tyler B."/>
            <person name="Panabieres F."/>
            <person name="Shan W."/>
            <person name="Tripathy S."/>
            <person name="Grunwald N."/>
            <person name="Machado M."/>
            <person name="Johnson C.S."/>
            <person name="Walker B."/>
            <person name="Young S.K."/>
            <person name="Zeng Q."/>
            <person name="Gargeya S."/>
            <person name="Fitzgerald M."/>
            <person name="Haas B."/>
            <person name="Abouelleil A."/>
            <person name="Allen A.W."/>
            <person name="Alvarado L."/>
            <person name="Arachchi H.M."/>
            <person name="Berlin A.M."/>
            <person name="Chapman S.B."/>
            <person name="Gainer-Dewar J."/>
            <person name="Goldberg J."/>
            <person name="Griggs A."/>
            <person name="Gujja S."/>
            <person name="Hansen M."/>
            <person name="Howarth C."/>
            <person name="Imamovic A."/>
            <person name="Ireland A."/>
            <person name="Larimer J."/>
            <person name="McCowan C."/>
            <person name="Murphy C."/>
            <person name="Pearson M."/>
            <person name="Poon T.W."/>
            <person name="Priest M."/>
            <person name="Roberts A."/>
            <person name="Saif S."/>
            <person name="Shea T."/>
            <person name="Sisk P."/>
            <person name="Sykes S."/>
            <person name="Wortman J."/>
            <person name="Nusbaum C."/>
            <person name="Birren B."/>
        </authorList>
    </citation>
    <scope>NUCLEOTIDE SEQUENCE [LARGE SCALE GENOMIC DNA]</scope>
    <source>
        <strain evidence="1 2">P10297</strain>
    </source>
</reference>
<evidence type="ECO:0000313" key="1">
    <source>
        <dbReference type="EMBL" id="ETP51551.1"/>
    </source>
</evidence>
<feature type="non-terminal residue" evidence="1">
    <location>
        <position position="165"/>
    </location>
</feature>